<evidence type="ECO:0000256" key="2">
    <source>
        <dbReference type="ARBA" id="ARBA00022475"/>
    </source>
</evidence>
<dbReference type="AlphaFoldDB" id="A0A7X0M5A6"/>
<dbReference type="Proteomes" id="UP000555564">
    <property type="component" value="Unassembled WGS sequence"/>
</dbReference>
<evidence type="ECO:0000256" key="1">
    <source>
        <dbReference type="ARBA" id="ARBA00004651"/>
    </source>
</evidence>
<name>A0A7X0M5A6_9ACTN</name>
<sequence length="103" mass="11197">MESALKPFRVLAYIVGCMLLALVAAMVVKYGFGSATLVALVGPVHGFVYAVYLLAALNLGLKARWSWPYILGVLLAGTVPFLSFVIERKVTQRVRERLTPATA</sequence>
<evidence type="ECO:0000256" key="5">
    <source>
        <dbReference type="ARBA" id="ARBA00023136"/>
    </source>
</evidence>
<evidence type="ECO:0000256" key="6">
    <source>
        <dbReference type="SAM" id="Phobius"/>
    </source>
</evidence>
<dbReference type="EMBL" id="JACHIU010000001">
    <property type="protein sequence ID" value="MBB6472160.1"/>
    <property type="molecule type" value="Genomic_DNA"/>
</dbReference>
<feature type="transmembrane region" description="Helical" evidence="6">
    <location>
        <begin position="37"/>
        <end position="61"/>
    </location>
</feature>
<evidence type="ECO:0000313" key="9">
    <source>
        <dbReference type="Proteomes" id="UP000555564"/>
    </source>
</evidence>
<dbReference type="RefSeq" id="WP_184979259.1">
    <property type="nucleotide sequence ID" value="NZ_BAAALO010000017.1"/>
</dbReference>
<dbReference type="PANTHER" id="PTHR40077:SF2">
    <property type="entry name" value="MEMBRANE PROTEIN"/>
    <property type="match status" value="1"/>
</dbReference>
<evidence type="ECO:0000259" key="7">
    <source>
        <dbReference type="Pfam" id="PF12823"/>
    </source>
</evidence>
<gene>
    <name evidence="8" type="ORF">BJ992_001591</name>
</gene>
<comment type="caution">
    <text evidence="8">The sequence shown here is derived from an EMBL/GenBank/DDBJ whole genome shotgun (WGS) entry which is preliminary data.</text>
</comment>
<dbReference type="Pfam" id="PF12823">
    <property type="entry name" value="DUF3817"/>
    <property type="match status" value="1"/>
</dbReference>
<dbReference type="NCBIfam" id="TIGR03954">
    <property type="entry name" value="integ_memb_HG"/>
    <property type="match status" value="1"/>
</dbReference>
<keyword evidence="4 6" id="KW-1133">Transmembrane helix</keyword>
<evidence type="ECO:0000256" key="3">
    <source>
        <dbReference type="ARBA" id="ARBA00022692"/>
    </source>
</evidence>
<feature type="domain" description="DUF3817" evidence="7">
    <location>
        <begin position="5"/>
        <end position="91"/>
    </location>
</feature>
<keyword evidence="5 6" id="KW-0472">Membrane</keyword>
<keyword evidence="3 6" id="KW-0812">Transmembrane</keyword>
<reference evidence="8 9" key="1">
    <citation type="submission" date="2020-08" db="EMBL/GenBank/DDBJ databases">
        <title>Sequencing the genomes of 1000 actinobacteria strains.</title>
        <authorList>
            <person name="Klenk H.-P."/>
        </authorList>
    </citation>
    <scope>NUCLEOTIDE SEQUENCE [LARGE SCALE GENOMIC DNA]</scope>
    <source>
        <strain evidence="8 9">DSM 44936</strain>
    </source>
</reference>
<dbReference type="InterPro" id="IPR023845">
    <property type="entry name" value="DUF3817_TM"/>
</dbReference>
<evidence type="ECO:0000313" key="8">
    <source>
        <dbReference type="EMBL" id="MBB6472160.1"/>
    </source>
</evidence>
<proteinExistence type="predicted"/>
<feature type="transmembrane region" description="Helical" evidence="6">
    <location>
        <begin position="67"/>
        <end position="86"/>
    </location>
</feature>
<dbReference type="GO" id="GO:0005886">
    <property type="term" value="C:plasma membrane"/>
    <property type="evidence" value="ECO:0007669"/>
    <property type="project" value="UniProtKB-SubCell"/>
</dbReference>
<dbReference type="PANTHER" id="PTHR40077">
    <property type="entry name" value="MEMBRANE PROTEIN-RELATED"/>
    <property type="match status" value="1"/>
</dbReference>
<keyword evidence="2" id="KW-1003">Cell membrane</keyword>
<feature type="transmembrane region" description="Helical" evidence="6">
    <location>
        <begin position="12"/>
        <end position="30"/>
    </location>
</feature>
<organism evidence="8 9">
    <name type="scientific">Sphaerisporangium rubeum</name>
    <dbReference type="NCBI Taxonomy" id="321317"/>
    <lineage>
        <taxon>Bacteria</taxon>
        <taxon>Bacillati</taxon>
        <taxon>Actinomycetota</taxon>
        <taxon>Actinomycetes</taxon>
        <taxon>Streptosporangiales</taxon>
        <taxon>Streptosporangiaceae</taxon>
        <taxon>Sphaerisporangium</taxon>
    </lineage>
</organism>
<protein>
    <submittedName>
        <fullName evidence="8">Integral membrane protein</fullName>
    </submittedName>
</protein>
<evidence type="ECO:0000256" key="4">
    <source>
        <dbReference type="ARBA" id="ARBA00022989"/>
    </source>
</evidence>
<keyword evidence="9" id="KW-1185">Reference proteome</keyword>
<accession>A0A7X0M5A6</accession>
<comment type="subcellular location">
    <subcellularLocation>
        <location evidence="1">Cell membrane</location>
        <topology evidence="1">Multi-pass membrane protein</topology>
    </subcellularLocation>
</comment>